<evidence type="ECO:0000256" key="4">
    <source>
        <dbReference type="ARBA" id="ARBA00022771"/>
    </source>
</evidence>
<name>W5M9D8_LEPOC</name>
<dbReference type="Gene3D" id="3.30.40.10">
    <property type="entry name" value="Zinc/RING finger domain, C3HC4 (zinc finger)"/>
    <property type="match status" value="1"/>
</dbReference>
<dbReference type="PROSITE" id="PS00028">
    <property type="entry name" value="ZINC_FINGER_C2H2_1"/>
    <property type="match status" value="1"/>
</dbReference>
<feature type="compositionally biased region" description="Basic and acidic residues" evidence="8">
    <location>
        <begin position="511"/>
        <end position="549"/>
    </location>
</feature>
<feature type="compositionally biased region" description="Basic and acidic residues" evidence="8">
    <location>
        <begin position="891"/>
        <end position="901"/>
    </location>
</feature>
<dbReference type="InterPro" id="IPR041297">
    <property type="entry name" value="Crb2_Tudor"/>
</dbReference>
<dbReference type="InParanoid" id="W5M9D8"/>
<comment type="subcellular location">
    <subcellularLocation>
        <location evidence="1">Nucleus</location>
    </subcellularLocation>
</comment>
<feature type="region of interest" description="Disordered" evidence="8">
    <location>
        <begin position="136"/>
        <end position="359"/>
    </location>
</feature>
<dbReference type="Pfam" id="PF18115">
    <property type="entry name" value="Tudor_3"/>
    <property type="match status" value="1"/>
</dbReference>
<feature type="region of interest" description="Disordered" evidence="8">
    <location>
        <begin position="437"/>
        <end position="579"/>
    </location>
</feature>
<evidence type="ECO:0000256" key="3">
    <source>
        <dbReference type="ARBA" id="ARBA00022737"/>
    </source>
</evidence>
<reference evidence="10" key="3">
    <citation type="submission" date="2025-09" db="UniProtKB">
        <authorList>
            <consortium name="Ensembl"/>
        </authorList>
    </citation>
    <scope>IDENTIFICATION</scope>
</reference>
<feature type="compositionally biased region" description="Basic and acidic residues" evidence="8">
    <location>
        <begin position="912"/>
        <end position="935"/>
    </location>
</feature>
<evidence type="ECO:0000256" key="6">
    <source>
        <dbReference type="ARBA" id="ARBA00023242"/>
    </source>
</evidence>
<dbReference type="InterPro" id="IPR002999">
    <property type="entry name" value="Tudor"/>
</dbReference>
<keyword evidence="2" id="KW-0479">Metal-binding</keyword>
<evidence type="ECO:0000256" key="8">
    <source>
        <dbReference type="SAM" id="MobiDB-lite"/>
    </source>
</evidence>
<feature type="compositionally biased region" description="Basic and acidic residues" evidence="8">
    <location>
        <begin position="483"/>
        <end position="495"/>
    </location>
</feature>
<dbReference type="STRING" id="7918.ENSLOCP00000004997"/>
<dbReference type="PROSITE" id="PS01359">
    <property type="entry name" value="ZF_PHD_1"/>
    <property type="match status" value="1"/>
</dbReference>
<dbReference type="eggNOG" id="KOG1844">
    <property type="taxonomic scope" value="Eukaryota"/>
</dbReference>
<dbReference type="InterPro" id="IPR013087">
    <property type="entry name" value="Znf_C2H2_type"/>
</dbReference>
<dbReference type="InterPro" id="IPR013083">
    <property type="entry name" value="Znf_RING/FYVE/PHD"/>
</dbReference>
<keyword evidence="6" id="KW-0539">Nucleus</keyword>
<reference evidence="10" key="2">
    <citation type="submission" date="2025-08" db="UniProtKB">
        <authorList>
            <consortium name="Ensembl"/>
        </authorList>
    </citation>
    <scope>IDENTIFICATION</scope>
</reference>
<dbReference type="Bgee" id="ENSLOCG00000004172">
    <property type="expression patterns" value="Expressed in testis and 13 other cell types or tissues"/>
</dbReference>
<dbReference type="AlphaFoldDB" id="W5M9D8"/>
<evidence type="ECO:0000259" key="9">
    <source>
        <dbReference type="PROSITE" id="PS50157"/>
    </source>
</evidence>
<feature type="compositionally biased region" description="Basic residues" evidence="8">
    <location>
        <begin position="550"/>
        <end position="571"/>
    </location>
</feature>
<dbReference type="FunFam" id="2.30.30.140:FF:000049">
    <property type="entry name" value="PHD finger protein 20 (Predicted)"/>
    <property type="match status" value="1"/>
</dbReference>
<feature type="compositionally biased region" description="Basic and acidic residues" evidence="8">
    <location>
        <begin position="437"/>
        <end position="446"/>
    </location>
</feature>
<evidence type="ECO:0000256" key="5">
    <source>
        <dbReference type="ARBA" id="ARBA00022833"/>
    </source>
</evidence>
<feature type="region of interest" description="Disordered" evidence="8">
    <location>
        <begin position="891"/>
        <end position="941"/>
    </location>
</feature>
<dbReference type="Proteomes" id="UP000018468">
    <property type="component" value="Linkage group LG18"/>
</dbReference>
<dbReference type="Ensembl" id="ENSLOCT00000005004.1">
    <property type="protein sequence ID" value="ENSLOCP00000004997.1"/>
    <property type="gene ID" value="ENSLOCG00000004172.1"/>
</dbReference>
<dbReference type="PROSITE" id="PS50157">
    <property type="entry name" value="ZINC_FINGER_C2H2_2"/>
    <property type="match status" value="1"/>
</dbReference>
<sequence>MSKTPPNRRGIKFEVGAQLEARDSLKNWYAANIEKIDYEDEKVLIHYRQWSHRYDEWFDWASPYLRPVERVQLRKEGLQEDEGVPGFRVNEKVLASWSDCRFYPAKVLAVNKDASYTVKFFDGVIQNVKGIHVKPFRRESKEARRSRPEPEQEPEQERQGDPEDEGKRARRESGDRDRMADKSEGRREPIAEGEPGAAEPMETEGEGGEAAGWRPQEDQQRQAAVEAGPGGSGGQPQDLRREGGDGEPAALKEHADKDVGGAAGSAADTQPCEGDSGSPVRGRRKRGRPSSAAKSPESLRGVLELRKRKISLAPNTPSKRTKLDTVTDNCSQSELKPATDSSAQVEKQESSNVLPESPVLVSKETVESCVAPVVRRQPHPPNPNKYSREPLYTAIKQSPAALDLDHNTFKCKVPDCHKSFRKAKLLHYHMKYYHGVDKSAESDQSPKRSVQTRASEKQAALDSPKRRRTISASLRKTLQSPRGDTKAGRLNEKRRTSAPPAVNSLNNHRPSLREKSKENQIEKSNRKQQDKEREKSAIEAVVKDKEKAREKKHRDFLRIKLKKKKKKKKKSKSEYTGSEENIDISRDFTSKKLFVQSQLNLSHKFPLSHKHKLLHNSSPGHNTEKIKVDDEDTLSDCSTDSLLWSEDEGSQDVDVITNPEEEGGLAAQREFEIVRCVCEAQEENDFMIQCEECFCWQHGICMGLLEDSVPEKYTCYICRDPPGQRQSLKYWYDKDWLSTGHMYGLPFLEENYSHQNAKKISATHQLLGDVHRVIEVLNGLQLKMSILQSQAHPDLKLWCQPWKQLESRERPWRRAAVPAPTPAAGAPDEGEERERSPERPCRVPSFQESYITSEHCYQKPRTYYPAVEQRLVVETRGAELGDSLLALEQRYGRSPDTERGKALGQLQQEKTAQSKEADVSRKSCPEKGSEAKAGEEGAGGADGFQQQWQINLLDHIEAVQDEVTHRMDFIERELDVLESWLDYTGELEPPEPLARLPQLKHRIKQLLMELGKVQQIALCCST</sequence>
<dbReference type="Gene3D" id="2.30.30.140">
    <property type="match status" value="2"/>
</dbReference>
<dbReference type="PANTHER" id="PTHR15856">
    <property type="entry name" value="PHD FINGER PROTEIN 20-RELATED"/>
    <property type="match status" value="1"/>
</dbReference>
<feature type="compositionally biased region" description="Polar residues" evidence="8">
    <location>
        <begin position="470"/>
        <end position="482"/>
    </location>
</feature>
<dbReference type="FunFam" id="3.30.40.10:FF:000196">
    <property type="entry name" value="PHD finger protein 20 (Predicted)"/>
    <property type="match status" value="1"/>
</dbReference>
<dbReference type="SUPFAM" id="SSF63748">
    <property type="entry name" value="Tudor/PWWP/MBT"/>
    <property type="match status" value="2"/>
</dbReference>
<protein>
    <submittedName>
        <fullName evidence="10">PHD finger protein 20, b</fullName>
    </submittedName>
</protein>
<evidence type="ECO:0000313" key="10">
    <source>
        <dbReference type="Ensembl" id="ENSLOCP00000004997.1"/>
    </source>
</evidence>
<reference evidence="11" key="1">
    <citation type="submission" date="2011-12" db="EMBL/GenBank/DDBJ databases">
        <title>The Draft Genome of Lepisosteus oculatus.</title>
        <authorList>
            <consortium name="The Broad Institute Genome Assembly &amp; Analysis Group"/>
            <consortium name="Computational R&amp;D Group"/>
            <consortium name="and Sequencing Platform"/>
            <person name="Di Palma F."/>
            <person name="Alfoldi J."/>
            <person name="Johnson J."/>
            <person name="Berlin A."/>
            <person name="Gnerre S."/>
            <person name="Jaffe D."/>
            <person name="MacCallum I."/>
            <person name="Young S."/>
            <person name="Walker B.J."/>
            <person name="Lander E.S."/>
            <person name="Lindblad-Toh K."/>
        </authorList>
    </citation>
    <scope>NUCLEOTIDE SEQUENCE [LARGE SCALE GENOMIC DNA]</scope>
</reference>
<keyword evidence="3" id="KW-0677">Repeat</keyword>
<feature type="compositionally biased region" description="Basic and acidic residues" evidence="8">
    <location>
        <begin position="832"/>
        <end position="841"/>
    </location>
</feature>
<dbReference type="EMBL" id="AHAT01025264">
    <property type="status" value="NOT_ANNOTATED_CDS"/>
    <property type="molecule type" value="Genomic_DNA"/>
</dbReference>
<dbReference type="GO" id="GO:0008270">
    <property type="term" value="F:zinc ion binding"/>
    <property type="evidence" value="ECO:0007669"/>
    <property type="project" value="UniProtKB-KW"/>
</dbReference>
<dbReference type="InterPro" id="IPR019786">
    <property type="entry name" value="Zinc_finger_PHD-type_CS"/>
</dbReference>
<feature type="compositionally biased region" description="Polar residues" evidence="8">
    <location>
        <begin position="313"/>
        <end position="354"/>
    </location>
</feature>
<feature type="domain" description="C2H2-type" evidence="9">
    <location>
        <begin position="409"/>
        <end position="439"/>
    </location>
</feature>
<evidence type="ECO:0000256" key="1">
    <source>
        <dbReference type="ARBA" id="ARBA00004123"/>
    </source>
</evidence>
<dbReference type="GO" id="GO:0044545">
    <property type="term" value="C:NSL complex"/>
    <property type="evidence" value="ECO:0000318"/>
    <property type="project" value="GO_Central"/>
</dbReference>
<dbReference type="GO" id="GO:0071339">
    <property type="term" value="C:MLL1 complex"/>
    <property type="evidence" value="ECO:0000318"/>
    <property type="project" value="GO_Central"/>
</dbReference>
<dbReference type="Pfam" id="PF20826">
    <property type="entry name" value="PHD_5"/>
    <property type="match status" value="1"/>
</dbReference>
<evidence type="ECO:0000256" key="7">
    <source>
        <dbReference type="PROSITE-ProRule" id="PRU00042"/>
    </source>
</evidence>
<dbReference type="SMART" id="SM00249">
    <property type="entry name" value="PHD"/>
    <property type="match status" value="1"/>
</dbReference>
<keyword evidence="11" id="KW-1185">Reference proteome</keyword>
<dbReference type="InterPro" id="IPR001965">
    <property type="entry name" value="Znf_PHD"/>
</dbReference>
<keyword evidence="4 7" id="KW-0863">Zinc-finger</keyword>
<dbReference type="HOGENOM" id="CLU_012707_0_0_1"/>
<feature type="compositionally biased region" description="Basic and acidic residues" evidence="8">
    <location>
        <begin position="238"/>
        <end position="259"/>
    </location>
</feature>
<evidence type="ECO:0000256" key="2">
    <source>
        <dbReference type="ARBA" id="ARBA00022723"/>
    </source>
</evidence>
<feature type="compositionally biased region" description="Low complexity" evidence="8">
    <location>
        <begin position="814"/>
        <end position="827"/>
    </location>
</feature>
<dbReference type="InterPro" id="IPR011011">
    <property type="entry name" value="Znf_FYVE_PHD"/>
</dbReference>
<organism evidence="10 11">
    <name type="scientific">Lepisosteus oculatus</name>
    <name type="common">Spotted gar</name>
    <dbReference type="NCBI Taxonomy" id="7918"/>
    <lineage>
        <taxon>Eukaryota</taxon>
        <taxon>Metazoa</taxon>
        <taxon>Chordata</taxon>
        <taxon>Craniata</taxon>
        <taxon>Vertebrata</taxon>
        <taxon>Euteleostomi</taxon>
        <taxon>Actinopterygii</taxon>
        <taxon>Neopterygii</taxon>
        <taxon>Holostei</taxon>
        <taxon>Semionotiformes</taxon>
        <taxon>Lepisosteidae</taxon>
        <taxon>Lepisosteus</taxon>
    </lineage>
</organism>
<dbReference type="SMART" id="SM00333">
    <property type="entry name" value="TUDOR"/>
    <property type="match status" value="1"/>
</dbReference>
<dbReference type="OMA" id="KCMARWS"/>
<feature type="compositionally biased region" description="Basic and acidic residues" evidence="8">
    <location>
        <begin position="136"/>
        <end position="190"/>
    </location>
</feature>
<dbReference type="GeneTree" id="ENSGT00940000156477"/>
<dbReference type="InterPro" id="IPR043449">
    <property type="entry name" value="PHF20-like"/>
</dbReference>
<dbReference type="CDD" id="cd20453">
    <property type="entry name" value="Tudor_PHF20"/>
    <property type="match status" value="1"/>
</dbReference>
<dbReference type="PANTHER" id="PTHR15856:SF27">
    <property type="entry name" value="PHD FINGER PROTEIN 20"/>
    <property type="match status" value="1"/>
</dbReference>
<proteinExistence type="predicted"/>
<dbReference type="GO" id="GO:0006357">
    <property type="term" value="P:regulation of transcription by RNA polymerase II"/>
    <property type="evidence" value="ECO:0000318"/>
    <property type="project" value="GO_Central"/>
</dbReference>
<accession>W5M9D8</accession>
<dbReference type="CDD" id="cd20104">
    <property type="entry name" value="MBT_PHF20L1-like"/>
    <property type="match status" value="1"/>
</dbReference>
<evidence type="ECO:0000313" key="11">
    <source>
        <dbReference type="Proteomes" id="UP000018468"/>
    </source>
</evidence>
<dbReference type="SUPFAM" id="SSF57903">
    <property type="entry name" value="FYVE/PHD zinc finger"/>
    <property type="match status" value="1"/>
</dbReference>
<feature type="region of interest" description="Disordered" evidence="8">
    <location>
        <begin position="810"/>
        <end position="845"/>
    </location>
</feature>
<keyword evidence="5" id="KW-0862">Zinc</keyword>